<comment type="subcellular location">
    <subcellularLocation>
        <location evidence="2 13">Cytoplasm</location>
    </subcellularLocation>
</comment>
<reference evidence="14 15" key="1">
    <citation type="submission" date="2018-06" db="EMBL/GenBank/DDBJ databases">
        <authorList>
            <consortium name="Pathogen Informatics"/>
            <person name="Doyle S."/>
        </authorList>
    </citation>
    <scope>NUCLEOTIDE SEQUENCE [LARGE SCALE GENOMIC DNA]</scope>
    <source>
        <strain evidence="14 15">NCTC11009</strain>
    </source>
</reference>
<dbReference type="InterPro" id="IPR008144">
    <property type="entry name" value="Guanylate_kin-like_dom"/>
</dbReference>
<evidence type="ECO:0000256" key="6">
    <source>
        <dbReference type="ARBA" id="ARBA00022490"/>
    </source>
</evidence>
<dbReference type="FunFam" id="3.30.63.10:FF:000005">
    <property type="entry name" value="Guanylate kinase"/>
    <property type="match status" value="1"/>
</dbReference>
<dbReference type="HAMAP" id="MF_00328">
    <property type="entry name" value="Guanylate_kinase"/>
    <property type="match status" value="1"/>
</dbReference>
<dbReference type="PROSITE" id="PS50052">
    <property type="entry name" value="GUANYLATE_KINASE_2"/>
    <property type="match status" value="1"/>
</dbReference>
<dbReference type="GO" id="GO:0004385">
    <property type="term" value="F:GMP kinase activity"/>
    <property type="evidence" value="ECO:0007669"/>
    <property type="project" value="UniProtKB-UniRule"/>
</dbReference>
<proteinExistence type="inferred from homology"/>
<evidence type="ECO:0000256" key="13">
    <source>
        <dbReference type="HAMAP-Rule" id="MF_00328"/>
    </source>
</evidence>
<dbReference type="RefSeq" id="WP_048768867.1">
    <property type="nucleotide sequence ID" value="NZ_CP137240.1"/>
</dbReference>
<dbReference type="CDD" id="cd00071">
    <property type="entry name" value="GMPK"/>
    <property type="match status" value="1"/>
</dbReference>
<evidence type="ECO:0000256" key="8">
    <source>
        <dbReference type="ARBA" id="ARBA00022741"/>
    </source>
</evidence>
<sequence>MKNFPGNVFMVVAPSGAGKSSLISALLKEDSNIGLSISCTTRAPRPGEQDNVHYKFLSVEEFETLRDSNELLEWAKVHDNYYGTPKAYVQERIDKGQDILLEIDWQGAAQVREQFPQVIDVFILPPSIEILNERLNKRGQDSQAVIERRVLAASKEIAQADKCEYVIINDDFSVALQQLQQIVAVARLRFASQAKKHSELFQSYGILAQ</sequence>
<evidence type="ECO:0000256" key="12">
    <source>
        <dbReference type="ARBA" id="ARBA00048594"/>
    </source>
</evidence>
<dbReference type="InterPro" id="IPR008145">
    <property type="entry name" value="GK/Ca_channel_bsu"/>
</dbReference>
<gene>
    <name evidence="13 14" type="primary">gmk</name>
    <name evidence="14" type="ORF">NCTC11009_01625</name>
</gene>
<keyword evidence="9 13" id="KW-0418">Kinase</keyword>
<comment type="catalytic activity">
    <reaction evidence="12 13">
        <text>GMP + ATP = GDP + ADP</text>
        <dbReference type="Rhea" id="RHEA:20780"/>
        <dbReference type="ChEBI" id="CHEBI:30616"/>
        <dbReference type="ChEBI" id="CHEBI:58115"/>
        <dbReference type="ChEBI" id="CHEBI:58189"/>
        <dbReference type="ChEBI" id="CHEBI:456216"/>
        <dbReference type="EC" id="2.7.4.8"/>
    </reaction>
</comment>
<keyword evidence="7 13" id="KW-0808">Transferase</keyword>
<dbReference type="EMBL" id="UATH01000001">
    <property type="protein sequence ID" value="SPY08399.1"/>
    <property type="molecule type" value="Genomic_DNA"/>
</dbReference>
<dbReference type="SUPFAM" id="SSF52540">
    <property type="entry name" value="P-loop containing nucleoside triphosphate hydrolases"/>
    <property type="match status" value="1"/>
</dbReference>
<dbReference type="InterPro" id="IPR027417">
    <property type="entry name" value="P-loop_NTPase"/>
</dbReference>
<comment type="similarity">
    <text evidence="3 13">Belongs to the guanylate kinase family.</text>
</comment>
<feature type="binding site" evidence="13">
    <location>
        <begin position="13"/>
        <end position="20"/>
    </location>
    <ligand>
        <name>ATP</name>
        <dbReference type="ChEBI" id="CHEBI:30616"/>
    </ligand>
</feature>
<dbReference type="PANTHER" id="PTHR23117">
    <property type="entry name" value="GUANYLATE KINASE-RELATED"/>
    <property type="match status" value="1"/>
</dbReference>
<dbReference type="GO" id="GO:0005524">
    <property type="term" value="F:ATP binding"/>
    <property type="evidence" value="ECO:0007669"/>
    <property type="project" value="UniProtKB-UniRule"/>
</dbReference>
<evidence type="ECO:0000256" key="5">
    <source>
        <dbReference type="ARBA" id="ARBA00016296"/>
    </source>
</evidence>
<dbReference type="PANTHER" id="PTHR23117:SF13">
    <property type="entry name" value="GUANYLATE KINASE"/>
    <property type="match status" value="1"/>
</dbReference>
<protein>
    <recommendedName>
        <fullName evidence="5 13">Guanylate kinase</fullName>
        <ecNumber evidence="4 13">2.7.4.8</ecNumber>
    </recommendedName>
    <alternativeName>
        <fullName evidence="11 13">GMP kinase</fullName>
    </alternativeName>
</protein>
<evidence type="ECO:0000256" key="10">
    <source>
        <dbReference type="ARBA" id="ARBA00022840"/>
    </source>
</evidence>
<dbReference type="NCBIfam" id="TIGR03263">
    <property type="entry name" value="guanyl_kin"/>
    <property type="match status" value="1"/>
</dbReference>
<keyword evidence="8 13" id="KW-0547">Nucleotide-binding</keyword>
<name>A0A2X1UMN2_9BURK</name>
<evidence type="ECO:0000256" key="9">
    <source>
        <dbReference type="ARBA" id="ARBA00022777"/>
    </source>
</evidence>
<evidence type="ECO:0000256" key="11">
    <source>
        <dbReference type="ARBA" id="ARBA00030128"/>
    </source>
</evidence>
<dbReference type="Pfam" id="PF00625">
    <property type="entry name" value="Guanylate_kin"/>
    <property type="match status" value="1"/>
</dbReference>
<dbReference type="Gene3D" id="3.40.50.300">
    <property type="entry name" value="P-loop containing nucleotide triphosphate hydrolases"/>
    <property type="match status" value="1"/>
</dbReference>
<accession>A0A2X1UMN2</accession>
<dbReference type="AlphaFoldDB" id="A0A2X1UMN2"/>
<dbReference type="Proteomes" id="UP000250242">
    <property type="component" value="Unassembled WGS sequence"/>
</dbReference>
<dbReference type="GO" id="GO:0005829">
    <property type="term" value="C:cytosol"/>
    <property type="evidence" value="ECO:0007669"/>
    <property type="project" value="TreeGrafter"/>
</dbReference>
<keyword evidence="6 13" id="KW-0963">Cytoplasm</keyword>
<evidence type="ECO:0000313" key="15">
    <source>
        <dbReference type="Proteomes" id="UP000250242"/>
    </source>
</evidence>
<evidence type="ECO:0000256" key="4">
    <source>
        <dbReference type="ARBA" id="ARBA00012961"/>
    </source>
</evidence>
<dbReference type="SMART" id="SM00072">
    <property type="entry name" value="GuKc"/>
    <property type="match status" value="1"/>
</dbReference>
<organism evidence="14 15">
    <name type="scientific">Oligella urethralis</name>
    <dbReference type="NCBI Taxonomy" id="90245"/>
    <lineage>
        <taxon>Bacteria</taxon>
        <taxon>Pseudomonadati</taxon>
        <taxon>Pseudomonadota</taxon>
        <taxon>Betaproteobacteria</taxon>
        <taxon>Burkholderiales</taxon>
        <taxon>Alcaligenaceae</taxon>
        <taxon>Oligella</taxon>
    </lineage>
</organism>
<keyword evidence="10 13" id="KW-0067">ATP-binding</keyword>
<evidence type="ECO:0000313" key="14">
    <source>
        <dbReference type="EMBL" id="SPY08399.1"/>
    </source>
</evidence>
<comment type="function">
    <text evidence="1 13">Essential for recycling GMP and indirectly, cGMP.</text>
</comment>
<dbReference type="Gene3D" id="3.30.63.10">
    <property type="entry name" value="Guanylate Kinase phosphate binding domain"/>
    <property type="match status" value="1"/>
</dbReference>
<evidence type="ECO:0000256" key="2">
    <source>
        <dbReference type="ARBA" id="ARBA00004496"/>
    </source>
</evidence>
<dbReference type="InterPro" id="IPR017665">
    <property type="entry name" value="Guanylate_kinase"/>
</dbReference>
<evidence type="ECO:0000256" key="3">
    <source>
        <dbReference type="ARBA" id="ARBA00005790"/>
    </source>
</evidence>
<dbReference type="EC" id="2.7.4.8" evidence="4 13"/>
<evidence type="ECO:0000256" key="7">
    <source>
        <dbReference type="ARBA" id="ARBA00022679"/>
    </source>
</evidence>
<evidence type="ECO:0000256" key="1">
    <source>
        <dbReference type="ARBA" id="ARBA00003531"/>
    </source>
</evidence>